<feature type="region of interest" description="Disordered" evidence="1">
    <location>
        <begin position="226"/>
        <end position="269"/>
    </location>
</feature>
<keyword evidence="2" id="KW-0732">Signal</keyword>
<proteinExistence type="predicted"/>
<dbReference type="EMBL" id="JAUSTF010000016">
    <property type="protein sequence ID" value="MDQ0182841.1"/>
    <property type="molecule type" value="Genomic_DNA"/>
</dbReference>
<protein>
    <submittedName>
        <fullName evidence="3">Uncharacterized protein</fullName>
    </submittedName>
</protein>
<name>A0AAW8DHU4_9MICC</name>
<feature type="signal peptide" evidence="2">
    <location>
        <begin position="1"/>
        <end position="37"/>
    </location>
</feature>
<accession>A0AAW8DHU4</accession>
<evidence type="ECO:0000256" key="2">
    <source>
        <dbReference type="SAM" id="SignalP"/>
    </source>
</evidence>
<evidence type="ECO:0000313" key="5">
    <source>
        <dbReference type="Proteomes" id="UP001230951"/>
    </source>
</evidence>
<dbReference type="Proteomes" id="UP001230951">
    <property type="component" value="Unassembled WGS sequence"/>
</dbReference>
<feature type="compositionally biased region" description="Polar residues" evidence="1">
    <location>
        <begin position="259"/>
        <end position="269"/>
    </location>
</feature>
<dbReference type="AlphaFoldDB" id="A0AAW8DHU4"/>
<gene>
    <name evidence="3" type="ORF">J2S90_004362</name>
    <name evidence="4" type="ORF">J2S93_004298</name>
</gene>
<comment type="caution">
    <text evidence="3">The sequence shown here is derived from an EMBL/GenBank/DDBJ whole genome shotgun (WGS) entry which is preliminary data.</text>
</comment>
<feature type="compositionally biased region" description="Polar residues" evidence="1">
    <location>
        <begin position="229"/>
        <end position="243"/>
    </location>
</feature>
<evidence type="ECO:0000313" key="3">
    <source>
        <dbReference type="EMBL" id="MDP9907370.1"/>
    </source>
</evidence>
<organism evidence="3 6">
    <name type="scientific">Arthrobacter bambusae</name>
    <dbReference type="NCBI Taxonomy" id="1338426"/>
    <lineage>
        <taxon>Bacteria</taxon>
        <taxon>Bacillati</taxon>
        <taxon>Actinomycetota</taxon>
        <taxon>Actinomycetes</taxon>
        <taxon>Micrococcales</taxon>
        <taxon>Micrococcaceae</taxon>
        <taxon>Arthrobacter</taxon>
    </lineage>
</organism>
<dbReference type="Proteomes" id="UP001242995">
    <property type="component" value="Unassembled WGS sequence"/>
</dbReference>
<feature type="chain" id="PRO_5043387048" evidence="2">
    <location>
        <begin position="38"/>
        <end position="314"/>
    </location>
</feature>
<sequence length="314" mass="30114">MEAEQSKSRVLHVLRSVMLAGAGAVVWIALSSTAASADSGNTNNHTLLGGASSTVSNVVHNTPKGLSGTVSNAVAASVASVPAPAVASVPVPEVRLPAVQVPPVVVNELPQLTASVDQLLANTPMVSTVLPDGAVSAATASLVSPAARAVDGVGSGVGSLVGSLPVTVPDVTVPSIHIPDAAGIGEALEAGSAVAGPAGSVPLTSAQDVATPLLSLAGSSGLPGLMATPSKSTVRASGSNEPSAPSDGTFPPGAPGGSDTVSGSAVLSSNPSGASAAWLQGTKLFYPLAGTIVSTAAAGRVPAPVSFDPGSSPD</sequence>
<dbReference type="EMBL" id="JAUSRG010000020">
    <property type="protein sequence ID" value="MDP9907370.1"/>
    <property type="molecule type" value="Genomic_DNA"/>
</dbReference>
<reference evidence="3 5" key="1">
    <citation type="submission" date="2023-07" db="EMBL/GenBank/DDBJ databases">
        <title>Sorghum-associated microbial communities from plants grown in Nebraska, USA.</title>
        <authorList>
            <person name="Schachtman D."/>
        </authorList>
    </citation>
    <scope>NUCLEOTIDE SEQUENCE</scope>
    <source>
        <strain evidence="3">DS1006</strain>
        <strain evidence="4 5">DS1016</strain>
    </source>
</reference>
<keyword evidence="5" id="KW-1185">Reference proteome</keyword>
<evidence type="ECO:0000313" key="6">
    <source>
        <dbReference type="Proteomes" id="UP001242995"/>
    </source>
</evidence>
<evidence type="ECO:0000256" key="1">
    <source>
        <dbReference type="SAM" id="MobiDB-lite"/>
    </source>
</evidence>
<dbReference type="RefSeq" id="WP_306964035.1">
    <property type="nucleotide sequence ID" value="NZ_JAUSRG010000020.1"/>
</dbReference>
<evidence type="ECO:0000313" key="4">
    <source>
        <dbReference type="EMBL" id="MDQ0182841.1"/>
    </source>
</evidence>